<organism evidence="1 2">
    <name type="scientific">Rhizobium giardinii</name>
    <dbReference type="NCBI Taxonomy" id="56731"/>
    <lineage>
        <taxon>Bacteria</taxon>
        <taxon>Pseudomonadati</taxon>
        <taxon>Pseudomonadota</taxon>
        <taxon>Alphaproteobacteria</taxon>
        <taxon>Hyphomicrobiales</taxon>
        <taxon>Rhizobiaceae</taxon>
        <taxon>Rhizobium/Agrobacterium group</taxon>
        <taxon>Rhizobium</taxon>
    </lineage>
</organism>
<sequence length="77" mass="8631">MIPADAGQFLCHSEGVRIVIDPHRKVDAFGQHLGKWQVLPAEARTLHADTAGGIDFTRDRDADTTDFTLLQIDWESR</sequence>
<evidence type="ECO:0000313" key="1">
    <source>
        <dbReference type="EMBL" id="MBB5538923.1"/>
    </source>
</evidence>
<dbReference type="AlphaFoldDB" id="A0A7W8XCI3"/>
<protein>
    <submittedName>
        <fullName evidence="1">Uncharacterized protein</fullName>
    </submittedName>
</protein>
<dbReference type="EMBL" id="JACHBK010000016">
    <property type="protein sequence ID" value="MBB5538923.1"/>
    <property type="molecule type" value="Genomic_DNA"/>
</dbReference>
<evidence type="ECO:0000313" key="2">
    <source>
        <dbReference type="Proteomes" id="UP000585507"/>
    </source>
</evidence>
<accession>A0A7W8XCI3</accession>
<name>A0A7W8XCI3_9HYPH</name>
<gene>
    <name evidence="1" type="ORF">GGD55_005666</name>
</gene>
<comment type="caution">
    <text evidence="1">The sequence shown here is derived from an EMBL/GenBank/DDBJ whole genome shotgun (WGS) entry which is preliminary data.</text>
</comment>
<reference evidence="1 2" key="1">
    <citation type="submission" date="2020-08" db="EMBL/GenBank/DDBJ databases">
        <title>Genomic Encyclopedia of Type Strains, Phase IV (KMG-V): Genome sequencing to study the core and pangenomes of soil and plant-associated prokaryotes.</title>
        <authorList>
            <person name="Whitman W."/>
        </authorList>
    </citation>
    <scope>NUCLEOTIDE SEQUENCE [LARGE SCALE GENOMIC DNA]</scope>
    <source>
        <strain evidence="1 2">SEMIA 4084</strain>
    </source>
</reference>
<dbReference type="Proteomes" id="UP000585507">
    <property type="component" value="Unassembled WGS sequence"/>
</dbReference>
<keyword evidence="2" id="KW-1185">Reference proteome</keyword>
<proteinExistence type="predicted"/>